<organism evidence="3 4">
    <name type="scientific">Candidatus Fervidibacter japonicus</name>
    <dbReference type="NCBI Taxonomy" id="2035412"/>
    <lineage>
        <taxon>Bacteria</taxon>
        <taxon>Candidatus Fervidibacterota</taxon>
        <taxon>Candidatus Fervidibacter</taxon>
    </lineage>
</organism>
<accession>A0A2H5XE58</accession>
<dbReference type="Gene3D" id="2.60.40.10">
    <property type="entry name" value="Immunoglobulins"/>
    <property type="match status" value="1"/>
</dbReference>
<dbReference type="Proteomes" id="UP000236173">
    <property type="component" value="Unassembled WGS sequence"/>
</dbReference>
<feature type="chain" id="PRO_5014180288" evidence="2">
    <location>
        <begin position="31"/>
        <end position="656"/>
    </location>
</feature>
<dbReference type="InterPro" id="IPR013783">
    <property type="entry name" value="Ig-like_fold"/>
</dbReference>
<evidence type="ECO:0000256" key="2">
    <source>
        <dbReference type="SAM" id="SignalP"/>
    </source>
</evidence>
<sequence length="656" mass="70244">MRWRRSRVWRWFAQSLVVALALQWSGQALAQTPASTPAPITRVLILDFETPAGQPALLGRKAADAVALAFINYAKNYEVVSRSEMEAQMQRLRLSFPLLPAQLIQLTRAVQARYAITGKIVQVSVNEKTGQATVQLQMLWFDPFMEVPTNGAHVRLTSPPRPGTSPDVAIDQALTLAAAQAVQQALAVRLPEGQITQRVGNAVIINRGRDHGLLPGMRMWVVRTVRDPELGPIPSRVGRVTLTTVEARTAEARIDEESTPVQYPDKVVAIYQLPEIGAREAPVEVKRPSLGSQIARLILVLGAVFLAANLLRRGNTNRGEGAPPPARAQVSSDGQRVILHLQPIRDTVAIEIYRDTSAAVNPVLSKLIDVIDPQSTAVFNDDQTFYTGVAAISVESGDPPNILPRLQRDPTQTQPVGPVFLPDNYEVFFLHTPPQIGTSHWYVVRFVTARRVPINPIPTGGTTGGGGGGVGGGGTGGGTGGGGTGGGGTGGGGTGGGAGTLGSRQQQTRPPFELIYSAYSAPIGPATPVRRLTVADLLEPNPNTAVNLSAVTFRFLSAQGADEYVIQVSDQVTFPSNRTLTLTVPLLPNPNQNAQLVTLANQNLLPFAQSIGNTTGPFYWRVGYRNSRDATPPEGGYVFSEIQTFQATSMPPPPPQ</sequence>
<evidence type="ECO:0000256" key="1">
    <source>
        <dbReference type="SAM" id="MobiDB-lite"/>
    </source>
</evidence>
<feature type="signal peptide" evidence="2">
    <location>
        <begin position="1"/>
        <end position="30"/>
    </location>
</feature>
<gene>
    <name evidence="3" type="ORF">HRbin17_01979</name>
</gene>
<feature type="compositionally biased region" description="Gly residues" evidence="1">
    <location>
        <begin position="461"/>
        <end position="500"/>
    </location>
</feature>
<name>A0A2H5XE58_9BACT</name>
<evidence type="ECO:0000313" key="4">
    <source>
        <dbReference type="Proteomes" id="UP000236173"/>
    </source>
</evidence>
<keyword evidence="2" id="KW-0732">Signal</keyword>
<evidence type="ECO:0000313" key="3">
    <source>
        <dbReference type="EMBL" id="GBC99455.1"/>
    </source>
</evidence>
<reference evidence="4" key="1">
    <citation type="submission" date="2017-09" db="EMBL/GenBank/DDBJ databases">
        <title>Metaegenomics of thermophilic ammonia-oxidizing enrichment culture.</title>
        <authorList>
            <person name="Kato S."/>
            <person name="Suzuki K."/>
        </authorList>
    </citation>
    <scope>NUCLEOTIDE SEQUENCE [LARGE SCALE GENOMIC DNA]</scope>
</reference>
<proteinExistence type="predicted"/>
<comment type="caution">
    <text evidence="3">The sequence shown here is derived from an EMBL/GenBank/DDBJ whole genome shotgun (WGS) entry which is preliminary data.</text>
</comment>
<dbReference type="AlphaFoldDB" id="A0A2H5XE58"/>
<feature type="region of interest" description="Disordered" evidence="1">
    <location>
        <begin position="457"/>
        <end position="506"/>
    </location>
</feature>
<protein>
    <submittedName>
        <fullName evidence="3">Uncharacterized protein</fullName>
    </submittedName>
</protein>
<dbReference type="EMBL" id="BEHT01000028">
    <property type="protein sequence ID" value="GBC99455.1"/>
    <property type="molecule type" value="Genomic_DNA"/>
</dbReference>